<keyword evidence="1" id="KW-1133">Transmembrane helix</keyword>
<evidence type="ECO:0008006" key="4">
    <source>
        <dbReference type="Google" id="ProtNLM"/>
    </source>
</evidence>
<dbReference type="AlphaFoldDB" id="A0A975K946"/>
<keyword evidence="1" id="KW-0812">Transmembrane</keyword>
<evidence type="ECO:0000313" key="2">
    <source>
        <dbReference type="EMBL" id="QUT07081.1"/>
    </source>
</evidence>
<organism evidence="2 3">
    <name type="scientific">Sphingobium phenoxybenzoativorans</name>
    <dbReference type="NCBI Taxonomy" id="1592790"/>
    <lineage>
        <taxon>Bacteria</taxon>
        <taxon>Pseudomonadati</taxon>
        <taxon>Pseudomonadota</taxon>
        <taxon>Alphaproteobacteria</taxon>
        <taxon>Sphingomonadales</taxon>
        <taxon>Sphingomonadaceae</taxon>
        <taxon>Sphingobium</taxon>
    </lineage>
</organism>
<keyword evidence="3" id="KW-1185">Reference proteome</keyword>
<keyword evidence="1" id="KW-0472">Membrane</keyword>
<dbReference type="OrthoDB" id="9928310at2"/>
<dbReference type="RefSeq" id="WP_070151674.1">
    <property type="nucleotide sequence ID" value="NZ_CP073910.1"/>
</dbReference>
<evidence type="ECO:0000313" key="3">
    <source>
        <dbReference type="Proteomes" id="UP000681425"/>
    </source>
</evidence>
<dbReference type="Proteomes" id="UP000681425">
    <property type="component" value="Chromosome"/>
</dbReference>
<feature type="transmembrane region" description="Helical" evidence="1">
    <location>
        <begin position="140"/>
        <end position="162"/>
    </location>
</feature>
<accession>A0A975K946</accession>
<sequence>MSNDATDINPDIIRRVGELELASATHSRTVLLEAHQDAYKWLLASLLAINSAGIFTLLSFQLISIRARVIIAILFYLGIMAALLSSYLSQRANRALIGPLGELMGYWITVAHDGELLPEAFEAINQKIQSAVQQARPTQVAGWASAVFFSLGVISVGIMLIYSPLPSSIPTHNEHHDFQSSNH</sequence>
<reference evidence="2" key="1">
    <citation type="submission" date="2021-04" db="EMBL/GenBank/DDBJ databases">
        <title>Isolation of p-tert-butylphenol degrading bacteria Sphingobium phenoxybenzoativorans Tas13 from active sludge.</title>
        <authorList>
            <person name="Li Y."/>
        </authorList>
    </citation>
    <scope>NUCLEOTIDE SEQUENCE</scope>
    <source>
        <strain evidence="2">Tas13</strain>
    </source>
</reference>
<feature type="transmembrane region" description="Helical" evidence="1">
    <location>
        <begin position="41"/>
        <end position="63"/>
    </location>
</feature>
<evidence type="ECO:0000256" key="1">
    <source>
        <dbReference type="SAM" id="Phobius"/>
    </source>
</evidence>
<gene>
    <name evidence="2" type="ORF">KFK14_06565</name>
</gene>
<protein>
    <recommendedName>
        <fullName evidence="4">Transmembrane protein</fullName>
    </recommendedName>
</protein>
<proteinExistence type="predicted"/>
<dbReference type="EMBL" id="CP073910">
    <property type="protein sequence ID" value="QUT07081.1"/>
    <property type="molecule type" value="Genomic_DNA"/>
</dbReference>
<feature type="transmembrane region" description="Helical" evidence="1">
    <location>
        <begin position="69"/>
        <end position="88"/>
    </location>
</feature>
<dbReference type="KEGG" id="spph:KFK14_06565"/>
<name>A0A975K946_9SPHN</name>